<evidence type="ECO:0000313" key="3">
    <source>
        <dbReference type="Proteomes" id="UP000295063"/>
    </source>
</evidence>
<keyword evidence="3" id="KW-1185">Reference proteome</keyword>
<dbReference type="EMBL" id="SLUI01000004">
    <property type="protein sequence ID" value="TCL38123.1"/>
    <property type="molecule type" value="Genomic_DNA"/>
</dbReference>
<feature type="domain" description="DUF6385" evidence="1">
    <location>
        <begin position="208"/>
        <end position="279"/>
    </location>
</feature>
<protein>
    <recommendedName>
        <fullName evidence="1">DUF6385 domain-containing protein</fullName>
    </recommendedName>
</protein>
<proteinExistence type="predicted"/>
<accession>A0A4R1PYU1</accession>
<comment type="caution">
    <text evidence="2">The sequence shown here is derived from an EMBL/GenBank/DDBJ whole genome shotgun (WGS) entry which is preliminary data.</text>
</comment>
<sequence length="284" mass="30998">MGVRSVKPPIRATTATSGRQGRQLCDKFTLLVGQELTIFQALLAFDISPPPLPQTIVNGTLVLYLYENLFPFREKTVAVHQIISPWKESRVNLKELIIEPVPVCRTLIKGNNQFIHFDITPLVQAWYNGSAANLGILLKPDDSSKKPFDIIGFCSRSCCNSRCWPSIEVTFADSAAAQITSAALEFDCKVTTSDTVQSAATLQVLQFTYTYFVSNSGSSPAFVTLEISPDGSNWIPEGELSDIHPGKTILLISGSVAKYARIAFRSAEPGLSTCLAISVRGYSV</sequence>
<dbReference type="OrthoDB" id="1682407at2"/>
<evidence type="ECO:0000313" key="2">
    <source>
        <dbReference type="EMBL" id="TCL38123.1"/>
    </source>
</evidence>
<gene>
    <name evidence="2" type="ORF">EV210_10489</name>
</gene>
<dbReference type="NCBIfam" id="NF033679">
    <property type="entry name" value="DNRLRE_dom"/>
    <property type="match status" value="1"/>
</dbReference>
<name>A0A4R1PYU1_9FIRM</name>
<organism evidence="2 3">
    <name type="scientific">Anaerospora hongkongensis</name>
    <dbReference type="NCBI Taxonomy" id="244830"/>
    <lineage>
        <taxon>Bacteria</taxon>
        <taxon>Bacillati</taxon>
        <taxon>Bacillota</taxon>
        <taxon>Negativicutes</taxon>
        <taxon>Selenomonadales</taxon>
        <taxon>Sporomusaceae</taxon>
        <taxon>Anaerospora</taxon>
    </lineage>
</organism>
<dbReference type="InterPro" id="IPR045965">
    <property type="entry name" value="DUF6385"/>
</dbReference>
<dbReference type="Proteomes" id="UP000295063">
    <property type="component" value="Unassembled WGS sequence"/>
</dbReference>
<reference evidence="2 3" key="1">
    <citation type="submission" date="2019-03" db="EMBL/GenBank/DDBJ databases">
        <title>Genomic Encyclopedia of Type Strains, Phase IV (KMG-IV): sequencing the most valuable type-strain genomes for metagenomic binning, comparative biology and taxonomic classification.</title>
        <authorList>
            <person name="Goeker M."/>
        </authorList>
    </citation>
    <scope>NUCLEOTIDE SEQUENCE [LARGE SCALE GENOMIC DNA]</scope>
    <source>
        <strain evidence="2 3">DSM 15969</strain>
    </source>
</reference>
<dbReference type="Pfam" id="PF19912">
    <property type="entry name" value="DUF6385"/>
    <property type="match status" value="1"/>
</dbReference>
<evidence type="ECO:0000259" key="1">
    <source>
        <dbReference type="Pfam" id="PF19912"/>
    </source>
</evidence>
<dbReference type="RefSeq" id="WP_132077623.1">
    <property type="nucleotide sequence ID" value="NZ_SLUI01000004.1"/>
</dbReference>
<dbReference type="AlphaFoldDB" id="A0A4R1PYU1"/>